<organism evidence="6 7">
    <name type="scientific">Anaerohalosphaera lusitana</name>
    <dbReference type="NCBI Taxonomy" id="1936003"/>
    <lineage>
        <taxon>Bacteria</taxon>
        <taxon>Pseudomonadati</taxon>
        <taxon>Planctomycetota</taxon>
        <taxon>Phycisphaerae</taxon>
        <taxon>Sedimentisphaerales</taxon>
        <taxon>Anaerohalosphaeraceae</taxon>
        <taxon>Anaerohalosphaera</taxon>
    </lineage>
</organism>
<dbReference type="InterPro" id="IPR024240">
    <property type="entry name" value="NAGLU_N"/>
</dbReference>
<dbReference type="Pfam" id="PF12971">
    <property type="entry name" value="NAGLU_N"/>
    <property type="match status" value="1"/>
</dbReference>
<feature type="domain" description="LamG-like jellyroll fold" evidence="5">
    <location>
        <begin position="797"/>
        <end position="946"/>
    </location>
</feature>
<gene>
    <name evidence="6" type="ORF">STSP2_01918</name>
</gene>
<protein>
    <submittedName>
        <fullName evidence="6">Putative Fe-S protein</fullName>
    </submittedName>
</protein>
<dbReference type="GO" id="GO:0016787">
    <property type="term" value="F:hydrolase activity"/>
    <property type="evidence" value="ECO:0007669"/>
    <property type="project" value="UniProtKB-KW"/>
</dbReference>
<keyword evidence="1 4" id="KW-0732">Signal</keyword>
<dbReference type="EMBL" id="CP019791">
    <property type="protein sequence ID" value="AQT68746.1"/>
    <property type="molecule type" value="Genomic_DNA"/>
</dbReference>
<dbReference type="SMART" id="SM00560">
    <property type="entry name" value="LamGL"/>
    <property type="match status" value="1"/>
</dbReference>
<dbReference type="GO" id="GO:0005975">
    <property type="term" value="P:carbohydrate metabolic process"/>
    <property type="evidence" value="ECO:0007669"/>
    <property type="project" value="UniProtKB-ARBA"/>
</dbReference>
<dbReference type="Gene3D" id="1.20.120.670">
    <property type="entry name" value="N-acetyl-b-d-glucoasminidase"/>
    <property type="match status" value="1"/>
</dbReference>
<dbReference type="Gene3D" id="2.60.120.200">
    <property type="match status" value="1"/>
</dbReference>
<keyword evidence="7" id="KW-1185">Reference proteome</keyword>
<dbReference type="SUPFAM" id="SSF49899">
    <property type="entry name" value="Concanavalin A-like lectins/glucanases"/>
    <property type="match status" value="1"/>
</dbReference>
<dbReference type="Proteomes" id="UP000189674">
    <property type="component" value="Chromosome"/>
</dbReference>
<accession>A0A1U9NML4</accession>
<dbReference type="Gene3D" id="3.30.379.10">
    <property type="entry name" value="Chitobiase/beta-hexosaminidase domain 2-like"/>
    <property type="match status" value="1"/>
</dbReference>
<evidence type="ECO:0000256" key="1">
    <source>
        <dbReference type="ARBA" id="ARBA00022729"/>
    </source>
</evidence>
<sequence length="1000" mass="111996" precursor="true">MSKFPVIFAIIISLFLFAAPVSAGPLDAARGVISRNTPDHVDQFTLELIPEVDGRDVFEIVSDADNGKVVLKGSSPVSICSAYNWYLRYVANCNISWCGTQLDLPAALPKPGETIRRESPYKHGYYLNYCTLNYTMSFWDWQRWEEEIDYMALQGIDLPLAPVGVEAVWLNTLKQYNFTDAEAKEFICGPAFFGWWLMGNLEGWGGPLPQDWIDDHIVLQNKILNRMRELGMEPVMPAFYGTVPNKLKEKYPDADIRDQGHWAGGFKRPAFLSPTDPLFTQMANTFYDEQKKLFGECKYFSGDPFHEGGSTAGIDLPSAGENVINAMRTVSPDAVWVLQGWGGNPHDALIENVPKEDVLILDLDCDNSPQWYYRNGWNGYPWSWCMIHNFGGNTGMFGRMEVVATETVKALNATNGGNLVALGSMPEGIETNPVIYELLWDMRWRSQKPDMIDWTNKYAHRRYGKNLPETASAWQTLRTSILGKDMSNQQGTTESILCARPAKQMQRVSSWGTTNMYFDPTEVVDAWKDMLQAADQLGDVDTYQYDLTTTTRQVLANLAQPVHQRMISAFEAGDKEAFQLWSGKFLELLDDQDRVCATRKEFMLGPWIEDARAWGHTTEQKDLYEFNARTLITTWSYRDSNLHEYAHREWAGLISDFYKPRWQMFINELASQLDGNQAETINYYAEFEKPWTEETKSFPTTPAENSVTVASQIFDKYKNLLHSVYNYEAPSATLVAHWPLDETSGTTAVENISSLEGIYTNSPSLAQPGATESTGTSTCFAGSQYAAVPNDEKLNPQSFSVSLWVKPAGGSGHRAAVCSRHTELNGSPAAYGYILYATPGNTWSFWTGATSSDGNMSWSQLNGPALAYDEWTHITLVFEQTAPPAGSTVTGNKRIYINGQLATAGVGSMTLNSVGTFNIGSVSDPDYYFNGCIDDVQFYNGVLTNEQVKYLYDNPGQTTAFCPELPEMDFNGDCVVNGHDLLLFANSYLDCNIVPDCILP</sequence>
<dbReference type="InterPro" id="IPR007781">
    <property type="entry name" value="NAGLU"/>
</dbReference>
<evidence type="ECO:0000259" key="5">
    <source>
        <dbReference type="SMART" id="SM00560"/>
    </source>
</evidence>
<dbReference type="InterPro" id="IPR024733">
    <property type="entry name" value="NAGLU_tim-barrel"/>
</dbReference>
<dbReference type="Pfam" id="PF13385">
    <property type="entry name" value="Laminin_G_3"/>
    <property type="match status" value="1"/>
</dbReference>
<dbReference type="AlphaFoldDB" id="A0A1U9NML4"/>
<reference evidence="7" key="1">
    <citation type="submission" date="2017-02" db="EMBL/GenBank/DDBJ databases">
        <title>Comparative genomics and description of representatives of a novel lineage of planctomycetes thriving in anoxic sediments.</title>
        <authorList>
            <person name="Spring S."/>
            <person name="Bunk B."/>
            <person name="Sproer C."/>
        </authorList>
    </citation>
    <scope>NUCLEOTIDE SEQUENCE [LARGE SCALE GENOMIC DNA]</scope>
    <source>
        <strain evidence="7">ST-NAGAB-D1</strain>
    </source>
</reference>
<evidence type="ECO:0000256" key="4">
    <source>
        <dbReference type="SAM" id="SignalP"/>
    </source>
</evidence>
<feature type="chain" id="PRO_5012504944" evidence="4">
    <location>
        <begin position="24"/>
        <end position="1000"/>
    </location>
</feature>
<proteinExistence type="predicted"/>
<dbReference type="Pfam" id="PF05089">
    <property type="entry name" value="NAGLU"/>
    <property type="match status" value="1"/>
</dbReference>
<dbReference type="Pfam" id="PF12972">
    <property type="entry name" value="NAGLU_C"/>
    <property type="match status" value="1"/>
</dbReference>
<dbReference type="KEGG" id="alus:STSP2_01918"/>
<dbReference type="RefSeq" id="WP_169853104.1">
    <property type="nucleotide sequence ID" value="NZ_CP019791.1"/>
</dbReference>
<evidence type="ECO:0000313" key="7">
    <source>
        <dbReference type="Proteomes" id="UP000189674"/>
    </source>
</evidence>
<evidence type="ECO:0000313" key="6">
    <source>
        <dbReference type="EMBL" id="AQT68746.1"/>
    </source>
</evidence>
<dbReference type="InterPro" id="IPR013320">
    <property type="entry name" value="ConA-like_dom_sf"/>
</dbReference>
<keyword evidence="2" id="KW-0378">Hydrolase</keyword>
<evidence type="ECO:0000256" key="3">
    <source>
        <dbReference type="ARBA" id="ARBA00023157"/>
    </source>
</evidence>
<name>A0A1U9NML4_9BACT</name>
<dbReference type="Gene3D" id="3.20.20.80">
    <property type="entry name" value="Glycosidases"/>
    <property type="match status" value="1"/>
</dbReference>
<feature type="signal peptide" evidence="4">
    <location>
        <begin position="1"/>
        <end position="23"/>
    </location>
</feature>
<dbReference type="STRING" id="1936003.STSP2_01918"/>
<dbReference type="InterPro" id="IPR029018">
    <property type="entry name" value="Hex-like_dom2"/>
</dbReference>
<dbReference type="InterPro" id="IPR006558">
    <property type="entry name" value="LamG-like"/>
</dbReference>
<evidence type="ECO:0000256" key="2">
    <source>
        <dbReference type="ARBA" id="ARBA00022801"/>
    </source>
</evidence>
<keyword evidence="3" id="KW-1015">Disulfide bond</keyword>
<dbReference type="PANTHER" id="PTHR12872">
    <property type="entry name" value="ALPHA-N-ACETYLGLUCOSAMINIDASE"/>
    <property type="match status" value="1"/>
</dbReference>
<dbReference type="InterPro" id="IPR024732">
    <property type="entry name" value="NAGLU_C"/>
</dbReference>
<dbReference type="PANTHER" id="PTHR12872:SF1">
    <property type="entry name" value="ALPHA-N-ACETYLGLUCOSAMINIDASE"/>
    <property type="match status" value="1"/>
</dbReference>